<sequence length="128" mass="14616">AGMVLSGPEVKSVKKGQLDLKGAYVEVDGKGEAWLTNAYVAPYKPARLAQKNYNPNQPRKLLLTKKEIRFLIGKQKEKGFSIIPLEVYLKNSFIKIKIGIGRGKKKYDKREALKKRDFERKKQRLVAI</sequence>
<keyword evidence="2" id="KW-0694">RNA-binding</keyword>
<dbReference type="PROSITE" id="PS01317">
    <property type="entry name" value="SSRP"/>
    <property type="match status" value="1"/>
</dbReference>
<dbReference type="Gene3D" id="2.40.280.10">
    <property type="match status" value="1"/>
</dbReference>
<keyword evidence="1" id="KW-0963">Cytoplasm</keyword>
<dbReference type="HAMAP" id="MF_00023">
    <property type="entry name" value="SmpB"/>
    <property type="match status" value="1"/>
</dbReference>
<organism evidence="3 4">
    <name type="scientific">Candidatus Kuenenbacteria bacterium CG10_big_fil_rev_8_21_14_0_10_36_11</name>
    <dbReference type="NCBI Taxonomy" id="1974618"/>
    <lineage>
        <taxon>Bacteria</taxon>
        <taxon>Candidatus Kueneniibacteriota</taxon>
    </lineage>
</organism>
<evidence type="ECO:0000313" key="4">
    <source>
        <dbReference type="Proteomes" id="UP000231464"/>
    </source>
</evidence>
<feature type="non-terminal residue" evidence="3">
    <location>
        <position position="1"/>
    </location>
</feature>
<dbReference type="InterPro" id="IPR000037">
    <property type="entry name" value="SsrA-bd_prot"/>
</dbReference>
<dbReference type="AlphaFoldDB" id="A0A2M6WAS3"/>
<dbReference type="PANTHER" id="PTHR30308">
    <property type="entry name" value="TMRNA-BINDING COMPONENT OF TRANS-TRANSLATION TAGGING COMPLEX"/>
    <property type="match status" value="1"/>
</dbReference>
<reference evidence="4" key="1">
    <citation type="submission" date="2017-09" db="EMBL/GenBank/DDBJ databases">
        <title>Depth-based differentiation of microbial function through sediment-hosted aquifers and enrichment of novel symbionts in the deep terrestrial subsurface.</title>
        <authorList>
            <person name="Probst A.J."/>
            <person name="Ladd B."/>
            <person name="Jarett J.K."/>
            <person name="Geller-Mcgrath D.E."/>
            <person name="Sieber C.M.K."/>
            <person name="Emerson J.B."/>
            <person name="Anantharaman K."/>
            <person name="Thomas B.C."/>
            <person name="Malmstrom R."/>
            <person name="Stieglmeier M."/>
            <person name="Klingl A."/>
            <person name="Woyke T."/>
            <person name="Ryan C.M."/>
            <person name="Banfield J.F."/>
        </authorList>
    </citation>
    <scope>NUCLEOTIDE SEQUENCE [LARGE SCALE GENOMIC DNA]</scope>
</reference>
<dbReference type="NCBIfam" id="NF003843">
    <property type="entry name" value="PRK05422.1"/>
    <property type="match status" value="1"/>
</dbReference>
<dbReference type="Pfam" id="PF01668">
    <property type="entry name" value="SmpB"/>
    <property type="match status" value="1"/>
</dbReference>
<gene>
    <name evidence="3" type="ORF">COU23_01690</name>
</gene>
<dbReference type="InterPro" id="IPR020081">
    <property type="entry name" value="SsrA-bd_prot_CS"/>
</dbReference>
<dbReference type="EMBL" id="PFBP01000027">
    <property type="protein sequence ID" value="PIT89861.1"/>
    <property type="molecule type" value="Genomic_DNA"/>
</dbReference>
<dbReference type="PANTHER" id="PTHR30308:SF2">
    <property type="entry name" value="SSRA-BINDING PROTEIN"/>
    <property type="match status" value="1"/>
</dbReference>
<dbReference type="GO" id="GO:0005829">
    <property type="term" value="C:cytosol"/>
    <property type="evidence" value="ECO:0007669"/>
    <property type="project" value="TreeGrafter"/>
</dbReference>
<evidence type="ECO:0000256" key="1">
    <source>
        <dbReference type="ARBA" id="ARBA00022490"/>
    </source>
</evidence>
<dbReference type="GO" id="GO:0003723">
    <property type="term" value="F:RNA binding"/>
    <property type="evidence" value="ECO:0007669"/>
    <property type="project" value="UniProtKB-KW"/>
</dbReference>
<dbReference type="GO" id="GO:0070930">
    <property type="term" value="P:trans-translation-dependent protein tagging"/>
    <property type="evidence" value="ECO:0007669"/>
    <property type="project" value="TreeGrafter"/>
</dbReference>
<dbReference type="Proteomes" id="UP000231464">
    <property type="component" value="Unassembled WGS sequence"/>
</dbReference>
<protein>
    <submittedName>
        <fullName evidence="3">SsrA-binding protein</fullName>
    </submittedName>
</protein>
<dbReference type="NCBIfam" id="TIGR00086">
    <property type="entry name" value="smpB"/>
    <property type="match status" value="1"/>
</dbReference>
<proteinExistence type="inferred from homology"/>
<dbReference type="SUPFAM" id="SSF74982">
    <property type="entry name" value="Small protein B (SmpB)"/>
    <property type="match status" value="1"/>
</dbReference>
<evidence type="ECO:0000313" key="3">
    <source>
        <dbReference type="EMBL" id="PIT89861.1"/>
    </source>
</evidence>
<evidence type="ECO:0000256" key="2">
    <source>
        <dbReference type="ARBA" id="ARBA00022884"/>
    </source>
</evidence>
<dbReference type="InterPro" id="IPR023620">
    <property type="entry name" value="SmpB"/>
</dbReference>
<accession>A0A2M6WAS3</accession>
<comment type="caution">
    <text evidence="3">The sequence shown here is derived from an EMBL/GenBank/DDBJ whole genome shotgun (WGS) entry which is preliminary data.</text>
</comment>
<name>A0A2M6WAS3_9BACT</name>